<comment type="caution">
    <text evidence="2">The sequence shown here is derived from an EMBL/GenBank/DDBJ whole genome shotgun (WGS) entry which is preliminary data.</text>
</comment>
<proteinExistence type="predicted"/>
<evidence type="ECO:0000313" key="3">
    <source>
        <dbReference type="Proteomes" id="UP001500729"/>
    </source>
</evidence>
<reference evidence="3" key="1">
    <citation type="journal article" date="2019" name="Int. J. Syst. Evol. Microbiol.">
        <title>The Global Catalogue of Microorganisms (GCM) 10K type strain sequencing project: providing services to taxonomists for standard genome sequencing and annotation.</title>
        <authorList>
            <consortium name="The Broad Institute Genomics Platform"/>
            <consortium name="The Broad Institute Genome Sequencing Center for Infectious Disease"/>
            <person name="Wu L."/>
            <person name="Ma J."/>
        </authorList>
    </citation>
    <scope>NUCLEOTIDE SEQUENCE [LARGE SCALE GENOMIC DNA]</scope>
    <source>
        <strain evidence="3">JCM 10303</strain>
    </source>
</reference>
<sequence length="115" mass="12590">MQLDFAWMASVHESGWHAVDRTAGGGSPVAWCGHRLRGPIHRRLTRHPPDGAGRVTCKVCQQATDISVYDTDPPTLQHLSLRAAMAVIVDDAPQWPQEDLDEPQTHTGFITAQAA</sequence>
<feature type="region of interest" description="Disordered" evidence="1">
    <location>
        <begin position="96"/>
        <end position="115"/>
    </location>
</feature>
<accession>A0ABP3LTU9</accession>
<organism evidence="2 3">
    <name type="scientific">Saccharopolyspora erythraea</name>
    <name type="common">Streptomyces erythraeus</name>
    <dbReference type="NCBI Taxonomy" id="1836"/>
    <lineage>
        <taxon>Bacteria</taxon>
        <taxon>Bacillati</taxon>
        <taxon>Actinomycetota</taxon>
        <taxon>Actinomycetes</taxon>
        <taxon>Pseudonocardiales</taxon>
        <taxon>Pseudonocardiaceae</taxon>
        <taxon>Saccharopolyspora</taxon>
    </lineage>
</organism>
<evidence type="ECO:0000256" key="1">
    <source>
        <dbReference type="SAM" id="MobiDB-lite"/>
    </source>
</evidence>
<dbReference type="EMBL" id="BAAAGS010000001">
    <property type="protein sequence ID" value="GAA0507230.1"/>
    <property type="molecule type" value="Genomic_DNA"/>
</dbReference>
<protein>
    <submittedName>
        <fullName evidence="2">Uncharacterized protein</fullName>
    </submittedName>
</protein>
<name>A0ABP3LTU9_SACER</name>
<gene>
    <name evidence="2" type="ORF">GCM10009533_02480</name>
</gene>
<evidence type="ECO:0000313" key="2">
    <source>
        <dbReference type="EMBL" id="GAA0507230.1"/>
    </source>
</evidence>
<keyword evidence="3" id="KW-1185">Reference proteome</keyword>
<dbReference type="Proteomes" id="UP001500729">
    <property type="component" value="Unassembled WGS sequence"/>
</dbReference>
<feature type="compositionally biased region" description="Polar residues" evidence="1">
    <location>
        <begin position="105"/>
        <end position="115"/>
    </location>
</feature>